<proteinExistence type="inferred from homology"/>
<feature type="transmembrane region" description="Helical" evidence="10">
    <location>
        <begin position="124"/>
        <end position="142"/>
    </location>
</feature>
<comment type="caution">
    <text evidence="11">The sequence shown here is derived from an EMBL/GenBank/DDBJ whole genome shotgun (WGS) entry which is preliminary data.</text>
</comment>
<feature type="transmembrane region" description="Helical" evidence="10">
    <location>
        <begin position="261"/>
        <end position="286"/>
    </location>
</feature>
<dbReference type="Pfam" id="PF02949">
    <property type="entry name" value="7tm_6"/>
    <property type="match status" value="1"/>
</dbReference>
<keyword evidence="7 10" id="KW-0472">Membrane</keyword>
<evidence type="ECO:0000256" key="6">
    <source>
        <dbReference type="ARBA" id="ARBA00022989"/>
    </source>
</evidence>
<keyword evidence="5 10" id="KW-0552">Olfaction</keyword>
<dbReference type="InterPro" id="IPR004117">
    <property type="entry name" value="7tm6_olfct_rcpt"/>
</dbReference>
<dbReference type="Proteomes" id="UP001549921">
    <property type="component" value="Unassembled WGS sequence"/>
</dbReference>
<keyword evidence="6 10" id="KW-1133">Transmembrane helix</keyword>
<dbReference type="PANTHER" id="PTHR21137:SF35">
    <property type="entry name" value="ODORANT RECEPTOR 19A-RELATED"/>
    <property type="match status" value="1"/>
</dbReference>
<comment type="caution">
    <text evidence="10">Lacks conserved residue(s) required for the propagation of feature annotation.</text>
</comment>
<evidence type="ECO:0000256" key="2">
    <source>
        <dbReference type="ARBA" id="ARBA00022475"/>
    </source>
</evidence>
<accession>A0ABD0SMJ1</accession>
<feature type="transmembrane region" description="Helical" evidence="10">
    <location>
        <begin position="38"/>
        <end position="60"/>
    </location>
</feature>
<keyword evidence="9 10" id="KW-0807">Transducer</keyword>
<evidence type="ECO:0000256" key="9">
    <source>
        <dbReference type="ARBA" id="ARBA00023224"/>
    </source>
</evidence>
<evidence type="ECO:0000256" key="7">
    <source>
        <dbReference type="ARBA" id="ARBA00023136"/>
    </source>
</evidence>
<dbReference type="PANTHER" id="PTHR21137">
    <property type="entry name" value="ODORANT RECEPTOR"/>
    <property type="match status" value="1"/>
</dbReference>
<dbReference type="AlphaFoldDB" id="A0ABD0SMJ1"/>
<sequence>MSPKTKDLLRIFCKYVYYAGAGNCWYENIYQETIPYRMYTLISFSIYTIMIFLENLAALFGDFPEVEKNSAAMFFAIHNIVLTKMFLLLYHKDSIRKLNYEMSTVGEKLEEESNMRKQYLKMRVGIILYVISVYLSLIAYGVESARRALLEGSPFYTVVTYLPFYDDTSMTASLFRVFFYITWLYMMLPMMSADCMPITHLIIMTHKFITLCHHFEKIREDFDENVAVNKKHALETLKKGCLEGIFMHQKLIYLADEIHRVFGIIMSLQVCESSAVAVLLLLRLALSPHLDLTSAFMTYTFVGSLFLLLALNLWNAGEITYQASLLSNAIFNCGWHLSDIEKEPHRDIRRLVLIACAQAQKPLILKAFGIQDLSYETFVSVARMTYSVFAVFYQRGE</sequence>
<feature type="transmembrane region" description="Helical" evidence="10">
    <location>
        <begin position="292"/>
        <end position="314"/>
    </location>
</feature>
<evidence type="ECO:0000313" key="11">
    <source>
        <dbReference type="EMBL" id="KAL0821070.1"/>
    </source>
</evidence>
<dbReference type="GO" id="GO:0005886">
    <property type="term" value="C:plasma membrane"/>
    <property type="evidence" value="ECO:0007669"/>
    <property type="project" value="UniProtKB-SubCell"/>
</dbReference>
<evidence type="ECO:0000256" key="5">
    <source>
        <dbReference type="ARBA" id="ARBA00022725"/>
    </source>
</evidence>
<name>A0ABD0SMJ1_LOXSC</name>
<keyword evidence="8 10" id="KW-0675">Receptor</keyword>
<comment type="subcellular location">
    <subcellularLocation>
        <location evidence="1 10">Cell membrane</location>
        <topology evidence="1 10">Multi-pass membrane protein</topology>
    </subcellularLocation>
</comment>
<feature type="transmembrane region" description="Helical" evidence="10">
    <location>
        <begin position="72"/>
        <end position="90"/>
    </location>
</feature>
<evidence type="ECO:0000256" key="8">
    <source>
        <dbReference type="ARBA" id="ARBA00023170"/>
    </source>
</evidence>
<evidence type="ECO:0000313" key="12">
    <source>
        <dbReference type="Proteomes" id="UP001549921"/>
    </source>
</evidence>
<evidence type="ECO:0000256" key="10">
    <source>
        <dbReference type="RuleBase" id="RU351113"/>
    </source>
</evidence>
<dbReference type="GO" id="GO:0007608">
    <property type="term" value="P:sensory perception of smell"/>
    <property type="evidence" value="ECO:0007669"/>
    <property type="project" value="UniProtKB-KW"/>
</dbReference>
<gene>
    <name evidence="11" type="ORF">ABMA28_005702</name>
</gene>
<keyword evidence="2" id="KW-1003">Cell membrane</keyword>
<keyword evidence="4 10" id="KW-0812">Transmembrane</keyword>
<evidence type="ECO:0000256" key="4">
    <source>
        <dbReference type="ARBA" id="ARBA00022692"/>
    </source>
</evidence>
<evidence type="ECO:0000256" key="1">
    <source>
        <dbReference type="ARBA" id="ARBA00004651"/>
    </source>
</evidence>
<keyword evidence="3 10" id="KW-0716">Sensory transduction</keyword>
<comment type="similarity">
    <text evidence="10">Belongs to the insect chemoreceptor superfamily. Heteromeric odorant receptor channel (TC 1.A.69) family.</text>
</comment>
<protein>
    <recommendedName>
        <fullName evidence="10">Odorant receptor</fullName>
    </recommendedName>
</protein>
<evidence type="ECO:0000256" key="3">
    <source>
        <dbReference type="ARBA" id="ARBA00022606"/>
    </source>
</evidence>
<dbReference type="GO" id="GO:0007165">
    <property type="term" value="P:signal transduction"/>
    <property type="evidence" value="ECO:0007669"/>
    <property type="project" value="UniProtKB-KW"/>
</dbReference>
<organism evidence="11 12">
    <name type="scientific">Loxostege sticticalis</name>
    <name type="common">Beet webworm moth</name>
    <dbReference type="NCBI Taxonomy" id="481309"/>
    <lineage>
        <taxon>Eukaryota</taxon>
        <taxon>Metazoa</taxon>
        <taxon>Ecdysozoa</taxon>
        <taxon>Arthropoda</taxon>
        <taxon>Hexapoda</taxon>
        <taxon>Insecta</taxon>
        <taxon>Pterygota</taxon>
        <taxon>Neoptera</taxon>
        <taxon>Endopterygota</taxon>
        <taxon>Lepidoptera</taxon>
        <taxon>Glossata</taxon>
        <taxon>Ditrysia</taxon>
        <taxon>Pyraloidea</taxon>
        <taxon>Crambidae</taxon>
        <taxon>Pyraustinae</taxon>
        <taxon>Loxostege</taxon>
    </lineage>
</organism>
<dbReference type="EMBL" id="JBEDNZ010000018">
    <property type="protein sequence ID" value="KAL0821070.1"/>
    <property type="molecule type" value="Genomic_DNA"/>
</dbReference>
<reference evidence="11 12" key="1">
    <citation type="submission" date="2024-06" db="EMBL/GenBank/DDBJ databases">
        <title>A chromosome-level genome assembly of beet webworm, Loxostege sticticalis.</title>
        <authorList>
            <person name="Zhang Y."/>
        </authorList>
    </citation>
    <scope>NUCLEOTIDE SEQUENCE [LARGE SCALE GENOMIC DNA]</scope>
    <source>
        <strain evidence="11">AQ028</strain>
        <tissue evidence="11">Male pupae</tissue>
    </source>
</reference>